<dbReference type="Proteomes" id="UP000315295">
    <property type="component" value="Unassembled WGS sequence"/>
</dbReference>
<sequence length="280" mass="31466">MSQLIRSRKAMTTTTRLIPLPPTAAATTPAEMDPMPANSLDPFDLVGPRVSQAPVSSASSVALPTSAWRAKKNTLGPCRQLKTAKVTRVTNERITIGYDNRHWVAPTAEEHSALAPDIGHVIWTYCSMQRKSWKAMPDEVRMKVHTLLSTNYNFDDINDDMLAYVALETGCPKEFEDREDNWVWLCSHFQEPSYVIRGSKFPEIDVFCDVYIRSGDELTESLHFVDPLEDAGFQILIETLDQTLGRRPGTYCRGIGNARRREPRAFSSSQSKSQVTVLIT</sequence>
<reference evidence="1 2" key="1">
    <citation type="journal article" date="2019" name="G3 (Bethesda)">
        <title>Sequencing of a Wild Apple (Malus baccata) Genome Unravels the Differences Between Cultivated and Wild Apple Species Regarding Disease Resistance and Cold Tolerance.</title>
        <authorList>
            <person name="Chen X."/>
        </authorList>
    </citation>
    <scope>NUCLEOTIDE SEQUENCE [LARGE SCALE GENOMIC DNA]</scope>
    <source>
        <strain evidence="2">cv. Shandingzi</strain>
        <tissue evidence="1">Leaves</tissue>
    </source>
</reference>
<evidence type="ECO:0000313" key="1">
    <source>
        <dbReference type="EMBL" id="TQE01921.1"/>
    </source>
</evidence>
<comment type="caution">
    <text evidence="1">The sequence shown here is derived from an EMBL/GenBank/DDBJ whole genome shotgun (WGS) entry which is preliminary data.</text>
</comment>
<evidence type="ECO:0000313" key="2">
    <source>
        <dbReference type="Proteomes" id="UP000315295"/>
    </source>
</evidence>
<organism evidence="1 2">
    <name type="scientific">Malus baccata</name>
    <name type="common">Siberian crab apple</name>
    <name type="synonym">Pyrus baccata</name>
    <dbReference type="NCBI Taxonomy" id="106549"/>
    <lineage>
        <taxon>Eukaryota</taxon>
        <taxon>Viridiplantae</taxon>
        <taxon>Streptophyta</taxon>
        <taxon>Embryophyta</taxon>
        <taxon>Tracheophyta</taxon>
        <taxon>Spermatophyta</taxon>
        <taxon>Magnoliopsida</taxon>
        <taxon>eudicotyledons</taxon>
        <taxon>Gunneridae</taxon>
        <taxon>Pentapetalae</taxon>
        <taxon>rosids</taxon>
        <taxon>fabids</taxon>
        <taxon>Rosales</taxon>
        <taxon>Rosaceae</taxon>
        <taxon>Amygdaloideae</taxon>
        <taxon>Maleae</taxon>
        <taxon>Malus</taxon>
    </lineage>
</organism>
<name>A0A540MT36_MALBA</name>
<gene>
    <name evidence="1" type="ORF">C1H46_012545</name>
</gene>
<accession>A0A540MT36</accession>
<keyword evidence="2" id="KW-1185">Reference proteome</keyword>
<proteinExistence type="predicted"/>
<protein>
    <submittedName>
        <fullName evidence="1">Uncharacterized protein</fullName>
    </submittedName>
</protein>
<dbReference type="EMBL" id="VIEB01000187">
    <property type="protein sequence ID" value="TQE01921.1"/>
    <property type="molecule type" value="Genomic_DNA"/>
</dbReference>
<dbReference type="AlphaFoldDB" id="A0A540MT36"/>